<name>A0ABZ2CKM7_9BACI</name>
<dbReference type="InterPro" id="IPR051311">
    <property type="entry name" value="DedA_domain"/>
</dbReference>
<feature type="transmembrane region" description="Helical" evidence="2">
    <location>
        <begin position="56"/>
        <end position="76"/>
    </location>
</feature>
<evidence type="ECO:0000256" key="1">
    <source>
        <dbReference type="ARBA" id="ARBA00010792"/>
    </source>
</evidence>
<dbReference type="Pfam" id="PF09335">
    <property type="entry name" value="VTT_dom"/>
    <property type="match status" value="1"/>
</dbReference>
<proteinExistence type="inferred from homology"/>
<keyword evidence="2" id="KW-0812">Transmembrane</keyword>
<comment type="similarity">
    <text evidence="1">Belongs to the DedA family.</text>
</comment>
<dbReference type="Proteomes" id="UP001357223">
    <property type="component" value="Chromosome"/>
</dbReference>
<keyword evidence="5" id="KW-1185">Reference proteome</keyword>
<reference evidence="4 5" key="1">
    <citation type="submission" date="2023-10" db="EMBL/GenBank/DDBJ databases">
        <title>Niallia locisalis sp.nov. isolated from a salt pond sample.</title>
        <authorList>
            <person name="Li X.-J."/>
            <person name="Dong L."/>
        </authorList>
    </citation>
    <scope>NUCLEOTIDE SEQUENCE [LARGE SCALE GENOMIC DNA]</scope>
    <source>
        <strain evidence="4 5">DSM 29761</strain>
    </source>
</reference>
<evidence type="ECO:0000313" key="4">
    <source>
        <dbReference type="EMBL" id="WVX83641.1"/>
    </source>
</evidence>
<dbReference type="PANTHER" id="PTHR42709">
    <property type="entry name" value="ALKALINE PHOSPHATASE LIKE PROTEIN"/>
    <property type="match status" value="1"/>
</dbReference>
<organism evidence="4 5">
    <name type="scientific">Niallia oryzisoli</name>
    <dbReference type="NCBI Taxonomy" id="1737571"/>
    <lineage>
        <taxon>Bacteria</taxon>
        <taxon>Bacillati</taxon>
        <taxon>Bacillota</taxon>
        <taxon>Bacilli</taxon>
        <taxon>Bacillales</taxon>
        <taxon>Bacillaceae</taxon>
        <taxon>Niallia</taxon>
    </lineage>
</organism>
<feature type="transmembrane region" description="Helical" evidence="2">
    <location>
        <begin position="88"/>
        <end position="106"/>
    </location>
</feature>
<evidence type="ECO:0000313" key="5">
    <source>
        <dbReference type="Proteomes" id="UP001357223"/>
    </source>
</evidence>
<feature type="domain" description="VTT" evidence="3">
    <location>
        <begin position="48"/>
        <end position="108"/>
    </location>
</feature>
<dbReference type="RefSeq" id="WP_338452518.1">
    <property type="nucleotide sequence ID" value="NZ_CP137640.1"/>
</dbReference>
<feature type="transmembrane region" description="Helical" evidence="2">
    <location>
        <begin position="12"/>
        <end position="29"/>
    </location>
</feature>
<dbReference type="EMBL" id="CP137640">
    <property type="protein sequence ID" value="WVX83641.1"/>
    <property type="molecule type" value="Genomic_DNA"/>
</dbReference>
<keyword evidence="2" id="KW-1133">Transmembrane helix</keyword>
<dbReference type="InterPro" id="IPR032816">
    <property type="entry name" value="VTT_dom"/>
</dbReference>
<keyword evidence="2" id="KW-0472">Membrane</keyword>
<sequence length="152" mass="17467">MQHIDFLIEHFGYLGIIVVLIGGIVGLPIPDEVLLTYVGYNVFQGKFLTKNLFQKVGPTVLLVGYFVPGVRHFAAYIAAVNKYPFKKFVVYAYSGALLWSFTFISLGRVLGEQWHLVESYISKYSVYFIMLVLVLAIVLYIFWKRRSQLRSE</sequence>
<feature type="transmembrane region" description="Helical" evidence="2">
    <location>
        <begin position="126"/>
        <end position="143"/>
    </location>
</feature>
<dbReference type="PANTHER" id="PTHR42709:SF9">
    <property type="entry name" value="ALKALINE PHOSPHATASE LIKE PROTEIN"/>
    <property type="match status" value="1"/>
</dbReference>
<evidence type="ECO:0000256" key="2">
    <source>
        <dbReference type="SAM" id="Phobius"/>
    </source>
</evidence>
<protein>
    <submittedName>
        <fullName evidence="4">VTT domain-containing protein</fullName>
    </submittedName>
</protein>
<gene>
    <name evidence="4" type="ORF">R4Z09_11945</name>
</gene>
<accession>A0ABZ2CKM7</accession>
<evidence type="ECO:0000259" key="3">
    <source>
        <dbReference type="Pfam" id="PF09335"/>
    </source>
</evidence>